<reference evidence="1" key="1">
    <citation type="journal article" date="2014" name="Front. Microbiol.">
        <title>High frequency of phylogenetically diverse reductive dehalogenase-homologous genes in deep subseafloor sedimentary metagenomes.</title>
        <authorList>
            <person name="Kawai M."/>
            <person name="Futagami T."/>
            <person name="Toyoda A."/>
            <person name="Takaki Y."/>
            <person name="Nishi S."/>
            <person name="Hori S."/>
            <person name="Arai W."/>
            <person name="Tsubouchi T."/>
            <person name="Morono Y."/>
            <person name="Uchiyama I."/>
            <person name="Ito T."/>
            <person name="Fujiyama A."/>
            <person name="Inagaki F."/>
            <person name="Takami H."/>
        </authorList>
    </citation>
    <scope>NUCLEOTIDE SEQUENCE</scope>
    <source>
        <strain evidence="1">Expedition CK06-06</strain>
    </source>
</reference>
<dbReference type="InterPro" id="IPR027417">
    <property type="entry name" value="P-loop_NTPase"/>
</dbReference>
<accession>X1L5S3</accession>
<dbReference type="GO" id="GO:0009236">
    <property type="term" value="P:cobalamin biosynthetic process"/>
    <property type="evidence" value="ECO:0007669"/>
    <property type="project" value="InterPro"/>
</dbReference>
<organism evidence="1">
    <name type="scientific">marine sediment metagenome</name>
    <dbReference type="NCBI Taxonomy" id="412755"/>
    <lineage>
        <taxon>unclassified sequences</taxon>
        <taxon>metagenomes</taxon>
        <taxon>ecological metagenomes</taxon>
    </lineage>
</organism>
<feature type="non-terminal residue" evidence="1">
    <location>
        <position position="153"/>
    </location>
</feature>
<dbReference type="GO" id="GO:0008817">
    <property type="term" value="F:corrinoid adenosyltransferase activity"/>
    <property type="evidence" value="ECO:0007669"/>
    <property type="project" value="InterPro"/>
</dbReference>
<protein>
    <recommendedName>
        <fullName evidence="2">Cob(I)yrinic acid a,c-diamide adenosyltransferase</fullName>
    </recommendedName>
</protein>
<dbReference type="InterPro" id="IPR003724">
    <property type="entry name" value="CblAdoTrfase_CobA"/>
</dbReference>
<dbReference type="EMBL" id="BARV01006544">
    <property type="protein sequence ID" value="GAI14333.1"/>
    <property type="molecule type" value="Genomic_DNA"/>
</dbReference>
<sequence length="153" mass="16569">MNQGLVIVYTGEGKGKTTAALGLALRAIGQGKRVLMIQFLKSSKSYGELKATASLAPLEASRLVRDSKTPLTGLAPAFEIVQVGKGCIYSTKDTARYENCEACDFACHINPENPDNKDRQAAEQGFQLAQQKIKSGTYDMIILDEINYAVSYG</sequence>
<evidence type="ECO:0008006" key="2">
    <source>
        <dbReference type="Google" id="ProtNLM"/>
    </source>
</evidence>
<dbReference type="Pfam" id="PF02572">
    <property type="entry name" value="CobA_CobO_BtuR"/>
    <property type="match status" value="1"/>
</dbReference>
<evidence type="ECO:0000313" key="1">
    <source>
        <dbReference type="EMBL" id="GAI14333.1"/>
    </source>
</evidence>
<dbReference type="PIRSF" id="PIRSF015617">
    <property type="entry name" value="Adensltrnsf_CobA"/>
    <property type="match status" value="1"/>
</dbReference>
<gene>
    <name evidence="1" type="ORF">S06H3_13405</name>
</gene>
<comment type="caution">
    <text evidence="1">The sequence shown here is derived from an EMBL/GenBank/DDBJ whole genome shotgun (WGS) entry which is preliminary data.</text>
</comment>
<dbReference type="SUPFAM" id="SSF52540">
    <property type="entry name" value="P-loop containing nucleoside triphosphate hydrolases"/>
    <property type="match status" value="1"/>
</dbReference>
<dbReference type="PANTHER" id="PTHR46638">
    <property type="entry name" value="CORRINOID ADENOSYLTRANSFERASE"/>
    <property type="match status" value="1"/>
</dbReference>
<dbReference type="AlphaFoldDB" id="X1L5S3"/>
<dbReference type="PANTHER" id="PTHR46638:SF1">
    <property type="entry name" value="CORRINOID ADENOSYLTRANSFERASE"/>
    <property type="match status" value="1"/>
</dbReference>
<name>X1L5S3_9ZZZZ</name>
<dbReference type="GO" id="GO:0005524">
    <property type="term" value="F:ATP binding"/>
    <property type="evidence" value="ECO:0007669"/>
    <property type="project" value="InterPro"/>
</dbReference>
<proteinExistence type="predicted"/>
<dbReference type="Gene3D" id="3.40.50.300">
    <property type="entry name" value="P-loop containing nucleotide triphosphate hydrolases"/>
    <property type="match status" value="1"/>
</dbReference>